<accession>A0A4Y2MIH7</accession>
<dbReference type="Proteomes" id="UP000499080">
    <property type="component" value="Unassembled WGS sequence"/>
</dbReference>
<organism evidence="1 3">
    <name type="scientific">Araneus ventricosus</name>
    <name type="common">Orbweaver spider</name>
    <name type="synonym">Epeira ventricosa</name>
    <dbReference type="NCBI Taxonomy" id="182803"/>
    <lineage>
        <taxon>Eukaryota</taxon>
        <taxon>Metazoa</taxon>
        <taxon>Ecdysozoa</taxon>
        <taxon>Arthropoda</taxon>
        <taxon>Chelicerata</taxon>
        <taxon>Arachnida</taxon>
        <taxon>Araneae</taxon>
        <taxon>Araneomorphae</taxon>
        <taxon>Entelegynae</taxon>
        <taxon>Araneoidea</taxon>
        <taxon>Araneidae</taxon>
        <taxon>Araneus</taxon>
    </lineage>
</organism>
<reference evidence="1 3" key="1">
    <citation type="journal article" date="2019" name="Sci. Rep.">
        <title>Orb-weaving spider Araneus ventricosus genome elucidates the spidroin gene catalogue.</title>
        <authorList>
            <person name="Kono N."/>
            <person name="Nakamura H."/>
            <person name="Ohtoshi R."/>
            <person name="Moran D.A.P."/>
            <person name="Shinohara A."/>
            <person name="Yoshida Y."/>
            <person name="Fujiwara M."/>
            <person name="Mori M."/>
            <person name="Tomita M."/>
            <person name="Arakawa K."/>
        </authorList>
    </citation>
    <scope>NUCLEOTIDE SEQUENCE [LARGE SCALE GENOMIC DNA]</scope>
</reference>
<keyword evidence="3" id="KW-1185">Reference proteome</keyword>
<name>A0A4Y2MIH7_ARAVE</name>
<evidence type="ECO:0000313" key="1">
    <source>
        <dbReference type="EMBL" id="GBN26971.1"/>
    </source>
</evidence>
<proteinExistence type="predicted"/>
<gene>
    <name evidence="1" type="ORF">AVEN_202783_1</name>
    <name evidence="2" type="ORF">AVEN_24117_1</name>
</gene>
<dbReference type="EMBL" id="BGPR01007454">
    <property type="protein sequence ID" value="GBN26971.1"/>
    <property type="molecule type" value="Genomic_DNA"/>
</dbReference>
<sequence length="131" mass="14722">MTLEDLLTSTLTSVPWPTNTLSEPHKWAVAHRLETTELIIYIVHGSLVPLTDVWNRTLIFGPEEQDSCKIFVTLGQVVISGLTSLNDAQAMAYFLDFLVRLKNMVRSFTKRGNFVPTIPKFTKTAGSEQQP</sequence>
<evidence type="ECO:0000313" key="3">
    <source>
        <dbReference type="Proteomes" id="UP000499080"/>
    </source>
</evidence>
<evidence type="ECO:0000313" key="2">
    <source>
        <dbReference type="EMBL" id="GBN26977.1"/>
    </source>
</evidence>
<dbReference type="EMBL" id="BGPR01007455">
    <property type="protein sequence ID" value="GBN26977.1"/>
    <property type="molecule type" value="Genomic_DNA"/>
</dbReference>
<comment type="caution">
    <text evidence="1">The sequence shown here is derived from an EMBL/GenBank/DDBJ whole genome shotgun (WGS) entry which is preliminary data.</text>
</comment>
<dbReference type="AlphaFoldDB" id="A0A4Y2MIH7"/>
<protein>
    <submittedName>
        <fullName evidence="1">Uncharacterized protein</fullName>
    </submittedName>
</protein>